<sequence>MQDLLAQLRAAAEPTRLRLLALCARGAWRVSDLCALLGQSQPRLSRHLKLLVEAGLLERTPEGANAWFQVPAQGDLARAILARLPEDDPLLAADRRAAVRLAAERAREASEAFRRQGAEWDETRALDLPAAAIEEALLAALPPRVGKLLDIGTGTGRLLELVAPRVESALGVDASREMLALARARLAERHLSHCAVRQADMYRLPLPDAAFDAVTLQMVLHYAEDPAAALAEAARVAVPGGLLLVVDLAPHGRTDMMGRFAHRWPGFDDAALAGWLGAAGCVPAATVAIEGGPIPVRLWSARRRRGPVSVLAF</sequence>
<dbReference type="PROSITE" id="PS50987">
    <property type="entry name" value="HTH_ARSR_2"/>
    <property type="match status" value="1"/>
</dbReference>
<accession>A0A8J2Z870</accession>
<dbReference type="InterPro" id="IPR029063">
    <property type="entry name" value="SAM-dependent_MTases_sf"/>
</dbReference>
<dbReference type="InterPro" id="IPR001845">
    <property type="entry name" value="HTH_ArsR_DNA-bd_dom"/>
</dbReference>
<gene>
    <name evidence="2" type="ORF">GCM10010964_07010</name>
</gene>
<comment type="caution">
    <text evidence="2">The sequence shown here is derived from an EMBL/GenBank/DDBJ whole genome shotgun (WGS) entry which is preliminary data.</text>
</comment>
<dbReference type="InterPro" id="IPR013216">
    <property type="entry name" value="Methyltransf_11"/>
</dbReference>
<dbReference type="RefSeq" id="WP_188898526.1">
    <property type="nucleotide sequence ID" value="NZ_BMKS01000002.1"/>
</dbReference>
<proteinExistence type="predicted"/>
<name>A0A8J2Z870_9PROT</name>
<dbReference type="SMART" id="SM00418">
    <property type="entry name" value="HTH_ARSR"/>
    <property type="match status" value="1"/>
</dbReference>
<protein>
    <submittedName>
        <fullName evidence="2">ArsR family transcriptional regulator</fullName>
    </submittedName>
</protein>
<keyword evidence="3" id="KW-1185">Reference proteome</keyword>
<dbReference type="InterPro" id="IPR050508">
    <property type="entry name" value="Methyltransf_Superfamily"/>
</dbReference>
<dbReference type="EMBL" id="BMKS01000002">
    <property type="protein sequence ID" value="GGG21430.1"/>
    <property type="molecule type" value="Genomic_DNA"/>
</dbReference>
<dbReference type="NCBIfam" id="NF033788">
    <property type="entry name" value="HTH_metalloreg"/>
    <property type="match status" value="1"/>
</dbReference>
<dbReference type="InterPro" id="IPR011991">
    <property type="entry name" value="ArsR-like_HTH"/>
</dbReference>
<evidence type="ECO:0000313" key="3">
    <source>
        <dbReference type="Proteomes" id="UP000597507"/>
    </source>
</evidence>
<dbReference type="Gene3D" id="3.40.50.150">
    <property type="entry name" value="Vaccinia Virus protein VP39"/>
    <property type="match status" value="1"/>
</dbReference>
<reference evidence="2 3" key="1">
    <citation type="journal article" date="2014" name="Int. J. Syst. Evol. Microbiol.">
        <title>Complete genome sequence of Corynebacterium casei LMG S-19264T (=DSM 44701T), isolated from a smear-ripened cheese.</title>
        <authorList>
            <consortium name="US DOE Joint Genome Institute (JGI-PGF)"/>
            <person name="Walter F."/>
            <person name="Albersmeier A."/>
            <person name="Kalinowski J."/>
            <person name="Ruckert C."/>
        </authorList>
    </citation>
    <scope>NUCLEOTIDE SEQUENCE [LARGE SCALE GENOMIC DNA]</scope>
    <source>
        <strain evidence="2 3">CGMCC 1.16330</strain>
    </source>
</reference>
<dbReference type="CDD" id="cd00090">
    <property type="entry name" value="HTH_ARSR"/>
    <property type="match status" value="1"/>
</dbReference>
<evidence type="ECO:0000259" key="1">
    <source>
        <dbReference type="PROSITE" id="PS50987"/>
    </source>
</evidence>
<dbReference type="CDD" id="cd02440">
    <property type="entry name" value="AdoMet_MTases"/>
    <property type="match status" value="1"/>
</dbReference>
<dbReference type="SUPFAM" id="SSF46785">
    <property type="entry name" value="Winged helix' DNA-binding domain"/>
    <property type="match status" value="1"/>
</dbReference>
<feature type="domain" description="HTH arsR-type" evidence="1">
    <location>
        <begin position="1"/>
        <end position="92"/>
    </location>
</feature>
<dbReference type="Pfam" id="PF08241">
    <property type="entry name" value="Methyltransf_11"/>
    <property type="match status" value="1"/>
</dbReference>
<dbReference type="InterPro" id="IPR036390">
    <property type="entry name" value="WH_DNA-bd_sf"/>
</dbReference>
<dbReference type="GO" id="GO:0003700">
    <property type="term" value="F:DNA-binding transcription factor activity"/>
    <property type="evidence" value="ECO:0007669"/>
    <property type="project" value="InterPro"/>
</dbReference>
<dbReference type="PANTHER" id="PTHR42912">
    <property type="entry name" value="METHYLTRANSFERASE"/>
    <property type="match status" value="1"/>
</dbReference>
<dbReference type="GO" id="GO:0008757">
    <property type="term" value="F:S-adenosylmethionine-dependent methyltransferase activity"/>
    <property type="evidence" value="ECO:0007669"/>
    <property type="project" value="InterPro"/>
</dbReference>
<dbReference type="InterPro" id="IPR036388">
    <property type="entry name" value="WH-like_DNA-bd_sf"/>
</dbReference>
<organism evidence="2 3">
    <name type="scientific">Caldovatus sediminis</name>
    <dbReference type="NCBI Taxonomy" id="2041189"/>
    <lineage>
        <taxon>Bacteria</taxon>
        <taxon>Pseudomonadati</taxon>
        <taxon>Pseudomonadota</taxon>
        <taxon>Alphaproteobacteria</taxon>
        <taxon>Acetobacterales</taxon>
        <taxon>Roseomonadaceae</taxon>
        <taxon>Caldovatus</taxon>
    </lineage>
</organism>
<dbReference type="Pfam" id="PF01022">
    <property type="entry name" value="HTH_5"/>
    <property type="match status" value="1"/>
</dbReference>
<dbReference type="SUPFAM" id="SSF53335">
    <property type="entry name" value="S-adenosyl-L-methionine-dependent methyltransferases"/>
    <property type="match status" value="1"/>
</dbReference>
<dbReference type="Gene3D" id="1.10.10.10">
    <property type="entry name" value="Winged helix-like DNA-binding domain superfamily/Winged helix DNA-binding domain"/>
    <property type="match status" value="1"/>
</dbReference>
<evidence type="ECO:0000313" key="2">
    <source>
        <dbReference type="EMBL" id="GGG21430.1"/>
    </source>
</evidence>
<dbReference type="Proteomes" id="UP000597507">
    <property type="component" value="Unassembled WGS sequence"/>
</dbReference>
<dbReference type="AlphaFoldDB" id="A0A8J2Z870"/>
<dbReference type="PRINTS" id="PR00778">
    <property type="entry name" value="HTHARSR"/>
</dbReference>